<sequence length="353" mass="38408">MAAPSISFVSLGLVVLDEIRFSNQKPLIDVVGGSGAYATLGARLFLPSLSSRSLGWLLHIGNDFPEPIAQYLTNNWDTTLIIDKETDKPSTRGLLEYKDTTFGPKDFRYTTPILQVQTSSLKDTPLLESKAYHYLETPQNIINRVSDLLSAREHEAIPRRPLIIWEPAPPSCRAENLQPCLEAAHTVDVFSPNHLELAAFFGDPPSSSSLGKEKIESLALRFLDSGVGPDGKGTVIIRAGEHGCFVCARHLSTSWLPPFFKYGPRREHNSKVVDPTGAGNAFLGAYTIGYLNTGNIIEAACYGSVGASFALEQVGMPEIGTDISGELWNGESVLSRLQEYRMAIGGFATSTCT</sequence>
<evidence type="ECO:0000313" key="2">
    <source>
        <dbReference type="EMBL" id="BCS20711.1"/>
    </source>
</evidence>
<organism evidence="2 3">
    <name type="scientific">Aspergillus puulaauensis</name>
    <dbReference type="NCBI Taxonomy" id="1220207"/>
    <lineage>
        <taxon>Eukaryota</taxon>
        <taxon>Fungi</taxon>
        <taxon>Dikarya</taxon>
        <taxon>Ascomycota</taxon>
        <taxon>Pezizomycotina</taxon>
        <taxon>Eurotiomycetes</taxon>
        <taxon>Eurotiomycetidae</taxon>
        <taxon>Eurotiales</taxon>
        <taxon>Aspergillaceae</taxon>
        <taxon>Aspergillus</taxon>
    </lineage>
</organism>
<dbReference type="PANTHER" id="PTHR47098">
    <property type="entry name" value="PROTEIN MAK32"/>
    <property type="match status" value="1"/>
</dbReference>
<dbReference type="Pfam" id="PF00294">
    <property type="entry name" value="PfkB"/>
    <property type="match status" value="1"/>
</dbReference>
<name>A0A7R8AJ22_9EURO</name>
<gene>
    <name evidence="2" type="ORF">APUU_21143S</name>
</gene>
<dbReference type="GeneID" id="64970716"/>
<dbReference type="EMBL" id="AP024444">
    <property type="protein sequence ID" value="BCS20711.1"/>
    <property type="molecule type" value="Genomic_DNA"/>
</dbReference>
<dbReference type="OrthoDB" id="497927at2759"/>
<dbReference type="SUPFAM" id="SSF53613">
    <property type="entry name" value="Ribokinase-like"/>
    <property type="match status" value="1"/>
</dbReference>
<keyword evidence="3" id="KW-1185">Reference proteome</keyword>
<dbReference type="KEGG" id="apuu:APUU_21143S"/>
<accession>A0A7R8AJ22</accession>
<dbReference type="Proteomes" id="UP000654913">
    <property type="component" value="Chromosome 2"/>
</dbReference>
<dbReference type="RefSeq" id="XP_041552905.1">
    <property type="nucleotide sequence ID" value="XM_041699862.1"/>
</dbReference>
<evidence type="ECO:0000259" key="1">
    <source>
        <dbReference type="Pfam" id="PF00294"/>
    </source>
</evidence>
<dbReference type="InterPro" id="IPR011611">
    <property type="entry name" value="PfkB_dom"/>
</dbReference>
<dbReference type="AlphaFoldDB" id="A0A7R8AJ22"/>
<reference evidence="2" key="1">
    <citation type="submission" date="2021-01" db="EMBL/GenBank/DDBJ databases">
        <authorList>
            <consortium name="Aspergillus puulaauensis MK2 genome sequencing consortium"/>
            <person name="Kazuki M."/>
            <person name="Futagami T."/>
        </authorList>
    </citation>
    <scope>NUCLEOTIDE SEQUENCE</scope>
    <source>
        <strain evidence="2">MK2</strain>
    </source>
</reference>
<dbReference type="PANTHER" id="PTHR47098:SF1">
    <property type="entry name" value="PFKB FAMILY CARBOHYDRATE KINASE SUPERFAMILY (AFU_ORTHOLOGUE AFUA_4G09500)"/>
    <property type="match status" value="1"/>
</dbReference>
<feature type="domain" description="Carbohydrate kinase PfkB" evidence="1">
    <location>
        <begin position="103"/>
        <end position="315"/>
    </location>
</feature>
<proteinExistence type="predicted"/>
<evidence type="ECO:0000313" key="3">
    <source>
        <dbReference type="Proteomes" id="UP000654913"/>
    </source>
</evidence>
<dbReference type="Gene3D" id="3.40.1190.20">
    <property type="match status" value="1"/>
</dbReference>
<dbReference type="InterPro" id="IPR029056">
    <property type="entry name" value="Ribokinase-like"/>
</dbReference>
<reference evidence="2" key="2">
    <citation type="submission" date="2021-02" db="EMBL/GenBank/DDBJ databases">
        <title>Aspergillus puulaauensis MK2 genome sequence.</title>
        <authorList>
            <person name="Futagami T."/>
            <person name="Mori K."/>
            <person name="Kadooka C."/>
            <person name="Tanaka T."/>
        </authorList>
    </citation>
    <scope>NUCLEOTIDE SEQUENCE</scope>
    <source>
        <strain evidence="2">MK2</strain>
    </source>
</reference>
<protein>
    <recommendedName>
        <fullName evidence="1">Carbohydrate kinase PfkB domain-containing protein</fullName>
    </recommendedName>
</protein>